<dbReference type="EMBL" id="GG657758">
    <property type="protein sequence ID" value="EFL40783.1"/>
    <property type="molecule type" value="Genomic_DNA"/>
</dbReference>
<dbReference type="Proteomes" id="UP000002968">
    <property type="component" value="Unassembled WGS sequence"/>
</dbReference>
<evidence type="ECO:0000256" key="1">
    <source>
        <dbReference type="SAM" id="Phobius"/>
    </source>
</evidence>
<dbReference type="AlphaFoldDB" id="D9XTT1"/>
<organism evidence="2 3">
    <name type="scientific">Streptomyces griseoflavus Tu4000</name>
    <dbReference type="NCBI Taxonomy" id="467200"/>
    <lineage>
        <taxon>Bacteria</taxon>
        <taxon>Bacillati</taxon>
        <taxon>Actinomycetota</taxon>
        <taxon>Actinomycetes</taxon>
        <taxon>Kitasatosporales</taxon>
        <taxon>Streptomycetaceae</taxon>
        <taxon>Streptomyces</taxon>
    </lineage>
</organism>
<feature type="transmembrane region" description="Helical" evidence="1">
    <location>
        <begin position="146"/>
        <end position="167"/>
    </location>
</feature>
<protein>
    <submittedName>
        <fullName evidence="2">Integral membrane transporter</fullName>
    </submittedName>
</protein>
<accession>D9XTT1</accession>
<feature type="transmembrane region" description="Helical" evidence="1">
    <location>
        <begin position="68"/>
        <end position="89"/>
    </location>
</feature>
<keyword evidence="1" id="KW-1133">Transmembrane helix</keyword>
<dbReference type="STRING" id="467200.SSRG_03587"/>
<sequence>MWRSWSRRWRTPAVSTGRAPLDVRGRSSWVTAAGLWPVARFPAPLRGLPVGFVADGGRPDWARLPEGLGLSFALLGAMLATGAWASARFPYSIPQEGYRNVAPGQAGPAWISLVGGMVVAAALCVPVIALTVWVNVGEGGEQWRWLLLPAGTAYGAALTLLGLRPAAPRTAGLFFLRF</sequence>
<evidence type="ECO:0000313" key="2">
    <source>
        <dbReference type="EMBL" id="EFL40783.1"/>
    </source>
</evidence>
<evidence type="ECO:0000313" key="3">
    <source>
        <dbReference type="Proteomes" id="UP000002968"/>
    </source>
</evidence>
<keyword evidence="1" id="KW-0812">Transmembrane</keyword>
<dbReference type="HOGENOM" id="CLU_1509767_0_0_11"/>
<keyword evidence="3" id="KW-1185">Reference proteome</keyword>
<name>D9XTT1_9ACTN</name>
<proteinExistence type="predicted"/>
<reference evidence="2" key="1">
    <citation type="submission" date="2009-02" db="EMBL/GenBank/DDBJ databases">
        <title>Annotation of Streptomyces griseoflavus strain Tu4000.</title>
        <authorList>
            <consortium name="The Broad Institute Genome Sequencing Platform"/>
            <consortium name="Broad Institute Microbial Sequencing Center"/>
            <person name="Fischbach M."/>
            <person name="Godfrey P."/>
            <person name="Ward D."/>
            <person name="Young S."/>
            <person name="Zeng Q."/>
            <person name="Koehrsen M."/>
            <person name="Alvarado L."/>
            <person name="Berlin A.M."/>
            <person name="Bochicchio J."/>
            <person name="Borenstein D."/>
            <person name="Chapman S.B."/>
            <person name="Chen Z."/>
            <person name="Engels R."/>
            <person name="Freedman E."/>
            <person name="Gellesch M."/>
            <person name="Goldberg J."/>
            <person name="Griggs A."/>
            <person name="Gujja S."/>
            <person name="Heilman E.R."/>
            <person name="Heiman D.I."/>
            <person name="Hepburn T.A."/>
            <person name="Howarth C."/>
            <person name="Jen D."/>
            <person name="Larson L."/>
            <person name="Lewis B."/>
            <person name="Mehta T."/>
            <person name="Park D."/>
            <person name="Pearson M."/>
            <person name="Richards J."/>
            <person name="Roberts A."/>
            <person name="Saif S."/>
            <person name="Shea T.D."/>
            <person name="Shenoy N."/>
            <person name="Sisk P."/>
            <person name="Stolte C."/>
            <person name="Sykes S.N."/>
            <person name="Thomson T."/>
            <person name="Walk T."/>
            <person name="White J."/>
            <person name="Yandava C."/>
            <person name="Straight P."/>
            <person name="Clardy J."/>
            <person name="Hung D."/>
            <person name="Kolter R."/>
            <person name="Mekalanos J."/>
            <person name="Walker S."/>
            <person name="Walsh C.T."/>
            <person name="Wieland-Brown L.C."/>
            <person name="Haas B."/>
            <person name="Nusbaum C."/>
            <person name="Birren B."/>
        </authorList>
    </citation>
    <scope>NUCLEOTIDE SEQUENCE [LARGE SCALE GENOMIC DNA]</scope>
    <source>
        <strain evidence="2">Tu4000</strain>
    </source>
</reference>
<dbReference type="eggNOG" id="ENOG502Z89R">
    <property type="taxonomic scope" value="Bacteria"/>
</dbReference>
<gene>
    <name evidence="2" type="ORF">SSRG_03587</name>
</gene>
<keyword evidence="1" id="KW-0472">Membrane</keyword>
<feature type="transmembrane region" description="Helical" evidence="1">
    <location>
        <begin position="109"/>
        <end position="134"/>
    </location>
</feature>